<dbReference type="Gene3D" id="3.30.70.270">
    <property type="match status" value="1"/>
</dbReference>
<dbReference type="InterPro" id="IPR043128">
    <property type="entry name" value="Rev_trsase/Diguanyl_cyclase"/>
</dbReference>
<dbReference type="NCBIfam" id="TIGR00254">
    <property type="entry name" value="GGDEF"/>
    <property type="match status" value="1"/>
</dbReference>
<feature type="domain" description="EAL" evidence="2">
    <location>
        <begin position="468"/>
        <end position="717"/>
    </location>
</feature>
<reference evidence="4 5" key="1">
    <citation type="submission" date="2019-09" db="EMBL/GenBank/DDBJ databases">
        <title>Draft Whole-Genome sequence of Blastochloris sulfoviridis DSM 729.</title>
        <authorList>
            <person name="Meyer T.E."/>
            <person name="Kyndt J.A."/>
        </authorList>
    </citation>
    <scope>NUCLEOTIDE SEQUENCE [LARGE SCALE GENOMIC DNA]</scope>
    <source>
        <strain evidence="4 5">DSM 729</strain>
    </source>
</reference>
<evidence type="ECO:0000259" key="3">
    <source>
        <dbReference type="PROSITE" id="PS50887"/>
    </source>
</evidence>
<feature type="domain" description="GGDEF" evidence="3">
    <location>
        <begin position="326"/>
        <end position="459"/>
    </location>
</feature>
<dbReference type="Proteomes" id="UP000323886">
    <property type="component" value="Unassembled WGS sequence"/>
</dbReference>
<keyword evidence="1" id="KW-0472">Membrane</keyword>
<dbReference type="SUPFAM" id="SSF141868">
    <property type="entry name" value="EAL domain-like"/>
    <property type="match status" value="1"/>
</dbReference>
<dbReference type="InterPro" id="IPR052155">
    <property type="entry name" value="Biofilm_reg_signaling"/>
</dbReference>
<organism evidence="4 5">
    <name type="scientific">Blastochloris sulfoviridis</name>
    <dbReference type="NCBI Taxonomy" id="50712"/>
    <lineage>
        <taxon>Bacteria</taxon>
        <taxon>Pseudomonadati</taxon>
        <taxon>Pseudomonadota</taxon>
        <taxon>Alphaproteobacteria</taxon>
        <taxon>Hyphomicrobiales</taxon>
        <taxon>Blastochloridaceae</taxon>
        <taxon>Blastochloris</taxon>
    </lineage>
</organism>
<sequence>MARAIETTRSVLKPRITEIVAAVITAGTLIVVVVTLHIGARLEREAIDDDIRTAKTVLAELLKGQSQIAEHAAAEPALLGFADDSEGTPESEDGARAAVASQGVHAFLVSPNGLPLAATISGQQVKARLPNEMAAGMQSLATTAAGQPTGAGIVRHGPAWAGYSTLSGRLAIAAAAPLAKADPAAATPDLLVAVRVLDETALRELADAYGLASLSFATSSSAPSGRAILPIVGLTGTTIGALVWRSVNPGRALVEVVAPAAVVVFLIIGGLLIYLVRDVDKATRELIANVDRTQALANADPLTGVANRLAFFEALLEQTRKARRGGSFALMLVDLDRFKEVNDTFGHQTGDRLLADVARRLREVCGAFVTVARIGGDEFAVLVDGPINRDLALKFGMRIIEEVSRPGPIDGKQLDIGASIGIVLAPDHGAEQHLLMHRADLALYVAKSNGRGRATVYDTDLERDSRHRRFIERELRAAILTGELLVEYQPIYAADGKTLNGLEALVRWRHALRGMIPPNDFIPIAEETGLIHKLGAVVLQRACEDAARWPDLTIAVNLSPIQMLKGDIESTVKRVLHATNMAPERLVLEITEGVLVEDPEIALAVINRLRALGCRVALDDFGTGYSSFSYLRRFNFDKLKIDQSFVGDLGESADSAMIVHAIVSLARGLRMTVVAEGVETPEQARFLQATGCHELQGYLLGRPMRAGAIDRLVAGNPEPAYLTTPQLLRA</sequence>
<dbReference type="InterPro" id="IPR029787">
    <property type="entry name" value="Nucleotide_cyclase"/>
</dbReference>
<dbReference type="Pfam" id="PF00990">
    <property type="entry name" value="GGDEF"/>
    <property type="match status" value="1"/>
</dbReference>
<keyword evidence="1" id="KW-1133">Transmembrane helix</keyword>
<keyword evidence="1" id="KW-0812">Transmembrane</keyword>
<evidence type="ECO:0000313" key="5">
    <source>
        <dbReference type="Proteomes" id="UP000323886"/>
    </source>
</evidence>
<dbReference type="CDD" id="cd01949">
    <property type="entry name" value="GGDEF"/>
    <property type="match status" value="1"/>
</dbReference>
<dbReference type="OrthoDB" id="9814202at2"/>
<evidence type="ECO:0000313" key="4">
    <source>
        <dbReference type="EMBL" id="KAA5603563.1"/>
    </source>
</evidence>
<dbReference type="AlphaFoldDB" id="A0A5M6I607"/>
<feature type="transmembrane region" description="Helical" evidence="1">
    <location>
        <begin position="19"/>
        <end position="38"/>
    </location>
</feature>
<dbReference type="PANTHER" id="PTHR44757:SF2">
    <property type="entry name" value="BIOFILM ARCHITECTURE MAINTENANCE PROTEIN MBAA"/>
    <property type="match status" value="1"/>
</dbReference>
<dbReference type="EMBL" id="VWPL01000001">
    <property type="protein sequence ID" value="KAA5603563.1"/>
    <property type="molecule type" value="Genomic_DNA"/>
</dbReference>
<proteinExistence type="predicted"/>
<accession>A0A5M6I607</accession>
<evidence type="ECO:0000256" key="1">
    <source>
        <dbReference type="SAM" id="Phobius"/>
    </source>
</evidence>
<dbReference type="PANTHER" id="PTHR44757">
    <property type="entry name" value="DIGUANYLATE CYCLASE DGCP"/>
    <property type="match status" value="1"/>
</dbReference>
<feature type="transmembrane region" description="Helical" evidence="1">
    <location>
        <begin position="256"/>
        <end position="276"/>
    </location>
</feature>
<keyword evidence="5" id="KW-1185">Reference proteome</keyword>
<dbReference type="Gene3D" id="3.20.20.450">
    <property type="entry name" value="EAL domain"/>
    <property type="match status" value="1"/>
</dbReference>
<protein>
    <submittedName>
        <fullName evidence="4">EAL domain-containing protein</fullName>
    </submittedName>
</protein>
<comment type="caution">
    <text evidence="4">The sequence shown here is derived from an EMBL/GenBank/DDBJ whole genome shotgun (WGS) entry which is preliminary data.</text>
</comment>
<dbReference type="InterPro" id="IPR000160">
    <property type="entry name" value="GGDEF_dom"/>
</dbReference>
<dbReference type="SUPFAM" id="SSF55073">
    <property type="entry name" value="Nucleotide cyclase"/>
    <property type="match status" value="1"/>
</dbReference>
<dbReference type="SMART" id="SM00267">
    <property type="entry name" value="GGDEF"/>
    <property type="match status" value="1"/>
</dbReference>
<evidence type="ECO:0000259" key="2">
    <source>
        <dbReference type="PROSITE" id="PS50883"/>
    </source>
</evidence>
<dbReference type="CDD" id="cd01948">
    <property type="entry name" value="EAL"/>
    <property type="match status" value="1"/>
</dbReference>
<dbReference type="PROSITE" id="PS50887">
    <property type="entry name" value="GGDEF"/>
    <property type="match status" value="1"/>
</dbReference>
<dbReference type="SMART" id="SM00052">
    <property type="entry name" value="EAL"/>
    <property type="match status" value="1"/>
</dbReference>
<gene>
    <name evidence="4" type="ORF">F1193_00260</name>
</gene>
<name>A0A5M6I607_9HYPH</name>
<dbReference type="InterPro" id="IPR035919">
    <property type="entry name" value="EAL_sf"/>
</dbReference>
<dbReference type="Pfam" id="PF00563">
    <property type="entry name" value="EAL"/>
    <property type="match status" value="1"/>
</dbReference>
<dbReference type="InterPro" id="IPR001633">
    <property type="entry name" value="EAL_dom"/>
</dbReference>
<feature type="transmembrane region" description="Helical" evidence="1">
    <location>
        <begin position="227"/>
        <end position="244"/>
    </location>
</feature>
<dbReference type="PROSITE" id="PS50883">
    <property type="entry name" value="EAL"/>
    <property type="match status" value="1"/>
</dbReference>